<dbReference type="PANTHER" id="PTHR23216:SF1">
    <property type="entry name" value="NUCLEOLAR AND COILED-BODY PHOSPHOPROTEIN 1"/>
    <property type="match status" value="1"/>
</dbReference>
<evidence type="ECO:0000313" key="2">
    <source>
        <dbReference type="EMBL" id="MPC14486.1"/>
    </source>
</evidence>
<dbReference type="InterPro" id="IPR007718">
    <property type="entry name" value="Srp40_C"/>
</dbReference>
<name>A0A5B7D1X7_PORTR</name>
<gene>
    <name evidence="2" type="primary">Nolc1</name>
    <name evidence="2" type="ORF">E2C01_007253</name>
</gene>
<dbReference type="PANTHER" id="PTHR23216">
    <property type="entry name" value="NUCLEOLAR AND COILED-BODY PHOSPHOPROTEIN 1"/>
    <property type="match status" value="1"/>
</dbReference>
<evidence type="ECO:0000313" key="3">
    <source>
        <dbReference type="Proteomes" id="UP000324222"/>
    </source>
</evidence>
<sequence>MTETTVKTQGKAIRGSRGSWGERAYNDLKITRGKGFRHEKNKKKKGSYFGGVLDTAVNSVKFDSD</sequence>
<dbReference type="EMBL" id="VSRR010000355">
    <property type="protein sequence ID" value="MPC14486.1"/>
    <property type="molecule type" value="Genomic_DNA"/>
</dbReference>
<dbReference type="GO" id="GO:0005730">
    <property type="term" value="C:nucleolus"/>
    <property type="evidence" value="ECO:0007669"/>
    <property type="project" value="InterPro"/>
</dbReference>
<evidence type="ECO:0000259" key="1">
    <source>
        <dbReference type="Pfam" id="PF05022"/>
    </source>
</evidence>
<accession>A0A5B7D1X7</accession>
<dbReference type="InterPro" id="IPR039191">
    <property type="entry name" value="Nopp140-like"/>
</dbReference>
<organism evidence="2 3">
    <name type="scientific">Portunus trituberculatus</name>
    <name type="common">Swimming crab</name>
    <name type="synonym">Neptunus trituberculatus</name>
    <dbReference type="NCBI Taxonomy" id="210409"/>
    <lineage>
        <taxon>Eukaryota</taxon>
        <taxon>Metazoa</taxon>
        <taxon>Ecdysozoa</taxon>
        <taxon>Arthropoda</taxon>
        <taxon>Crustacea</taxon>
        <taxon>Multicrustacea</taxon>
        <taxon>Malacostraca</taxon>
        <taxon>Eumalacostraca</taxon>
        <taxon>Eucarida</taxon>
        <taxon>Decapoda</taxon>
        <taxon>Pleocyemata</taxon>
        <taxon>Brachyura</taxon>
        <taxon>Eubrachyura</taxon>
        <taxon>Portunoidea</taxon>
        <taxon>Portunidae</taxon>
        <taxon>Portuninae</taxon>
        <taxon>Portunus</taxon>
    </lineage>
</organism>
<dbReference type="OrthoDB" id="5599646at2759"/>
<dbReference type="GO" id="GO:0005654">
    <property type="term" value="C:nucleoplasm"/>
    <property type="evidence" value="ECO:0007669"/>
    <property type="project" value="TreeGrafter"/>
</dbReference>
<comment type="caution">
    <text evidence="2">The sequence shown here is derived from an EMBL/GenBank/DDBJ whole genome shotgun (WGS) entry which is preliminary data.</text>
</comment>
<dbReference type="Pfam" id="PF05022">
    <property type="entry name" value="SRP40_C"/>
    <property type="match status" value="1"/>
</dbReference>
<feature type="domain" description="Srp40 C-terminal" evidence="1">
    <location>
        <begin position="14"/>
        <end position="62"/>
    </location>
</feature>
<keyword evidence="3" id="KW-1185">Reference proteome</keyword>
<dbReference type="AlphaFoldDB" id="A0A5B7D1X7"/>
<reference evidence="2 3" key="1">
    <citation type="submission" date="2019-05" db="EMBL/GenBank/DDBJ databases">
        <title>Another draft genome of Portunus trituberculatus and its Hox gene families provides insights of decapod evolution.</title>
        <authorList>
            <person name="Jeong J.-H."/>
            <person name="Song I."/>
            <person name="Kim S."/>
            <person name="Choi T."/>
            <person name="Kim D."/>
            <person name="Ryu S."/>
            <person name="Kim W."/>
        </authorList>
    </citation>
    <scope>NUCLEOTIDE SEQUENCE [LARGE SCALE GENOMIC DNA]</scope>
    <source>
        <tissue evidence="2">Muscle</tissue>
    </source>
</reference>
<dbReference type="Proteomes" id="UP000324222">
    <property type="component" value="Unassembled WGS sequence"/>
</dbReference>
<protein>
    <submittedName>
        <fullName evidence="2">Nucleolar and coiled-body phosphoprotein 1</fullName>
    </submittedName>
</protein>
<proteinExistence type="predicted"/>